<sequence length="396" mass="41992">MDPRRVISLAVAIAAGMANVSYAGTGIYTTGYGTREEGMGGVGIATGESALAPATNPAGIAFTGDRLDLGLGLLFLQAGQQLDGTDYHTRGGVTALPELGYVKSISPSLVFGLTSWASGAQVSYHDAYGGVPGNSHTFSQGIFMHLAPTVAYRFGFDGNKNNALSLSVVGALSTVDIEGVQAQSGLPNQGRDWTPGIGFKIGWMSEITSQISIGAFYASKISYAPWHKYSHIFADGGRFDEPAQYGVGIAVRPIPKLLLGFDWIRFMYGSTHVLGNPINFSVPLGDVNGTGFGLGNTNAYRIGVQYEVNDKLTIRGGFEYTDQILTPQNTAFTFLVPVTPNRTYTIGATYKTGKMSEISFAYAVSPRVQVNGAGVSAGANPYANENLVSFTYTKKF</sequence>
<organism evidence="9 10">
    <name type="scientific">Paraburkholderia pallida</name>
    <dbReference type="NCBI Taxonomy" id="2547399"/>
    <lineage>
        <taxon>Bacteria</taxon>
        <taxon>Pseudomonadati</taxon>
        <taxon>Pseudomonadota</taxon>
        <taxon>Betaproteobacteria</taxon>
        <taxon>Burkholderiales</taxon>
        <taxon>Burkholderiaceae</taxon>
        <taxon>Paraburkholderia</taxon>
    </lineage>
</organism>
<keyword evidence="6" id="KW-0472">Membrane</keyword>
<dbReference type="Gene3D" id="2.40.160.60">
    <property type="entry name" value="Outer membrane protein transport protein (OMPP1/FadL/TodX)"/>
    <property type="match status" value="1"/>
</dbReference>
<keyword evidence="7" id="KW-0998">Cell outer membrane</keyword>
<keyword evidence="10" id="KW-1185">Reference proteome</keyword>
<dbReference type="EMBL" id="CP038150">
    <property type="protein sequence ID" value="QBR01579.1"/>
    <property type="molecule type" value="Genomic_DNA"/>
</dbReference>
<dbReference type="PANTHER" id="PTHR35093">
    <property type="entry name" value="OUTER MEMBRANE PROTEIN NMB0088-RELATED"/>
    <property type="match status" value="1"/>
</dbReference>
<evidence type="ECO:0000256" key="6">
    <source>
        <dbReference type="ARBA" id="ARBA00023136"/>
    </source>
</evidence>
<name>A0A4P7CZ25_9BURK</name>
<dbReference type="GO" id="GO:0009279">
    <property type="term" value="C:cell outer membrane"/>
    <property type="evidence" value="ECO:0007669"/>
    <property type="project" value="UniProtKB-SubCell"/>
</dbReference>
<feature type="signal peptide" evidence="8">
    <location>
        <begin position="1"/>
        <end position="23"/>
    </location>
</feature>
<protein>
    <recommendedName>
        <fullName evidence="11">Long-chain fatty acid transport protein</fullName>
    </recommendedName>
</protein>
<keyword evidence="3" id="KW-1134">Transmembrane beta strand</keyword>
<keyword evidence="4" id="KW-0812">Transmembrane</keyword>
<dbReference type="Pfam" id="PF03349">
    <property type="entry name" value="Toluene_X"/>
    <property type="match status" value="1"/>
</dbReference>
<evidence type="ECO:0000313" key="9">
    <source>
        <dbReference type="EMBL" id="QBR01579.1"/>
    </source>
</evidence>
<dbReference type="KEGG" id="ppai:E1956_30885"/>
<evidence type="ECO:0000313" key="10">
    <source>
        <dbReference type="Proteomes" id="UP000295727"/>
    </source>
</evidence>
<evidence type="ECO:0000256" key="7">
    <source>
        <dbReference type="ARBA" id="ARBA00023237"/>
    </source>
</evidence>
<reference evidence="9 10" key="1">
    <citation type="submission" date="2019-03" db="EMBL/GenBank/DDBJ databases">
        <title>Paraburkholderia sp. 7MH5, isolated from subtropical forest soil.</title>
        <authorList>
            <person name="Gao Z.-H."/>
            <person name="Qiu L.-H."/>
        </authorList>
    </citation>
    <scope>NUCLEOTIDE SEQUENCE [LARGE SCALE GENOMIC DNA]</scope>
    <source>
        <strain evidence="9 10">7MH5</strain>
    </source>
</reference>
<accession>A0A4P7CZ25</accession>
<dbReference type="Proteomes" id="UP000295727">
    <property type="component" value="Chromosome 3"/>
</dbReference>
<comment type="similarity">
    <text evidence="2">Belongs to the OmpP1/FadL family.</text>
</comment>
<dbReference type="OrthoDB" id="19849at2"/>
<evidence type="ECO:0008006" key="11">
    <source>
        <dbReference type="Google" id="ProtNLM"/>
    </source>
</evidence>
<evidence type="ECO:0000256" key="8">
    <source>
        <dbReference type="SAM" id="SignalP"/>
    </source>
</evidence>
<dbReference type="GO" id="GO:0015483">
    <property type="term" value="F:long-chain fatty acid transporting porin activity"/>
    <property type="evidence" value="ECO:0007669"/>
    <property type="project" value="TreeGrafter"/>
</dbReference>
<gene>
    <name evidence="9" type="ORF">E1956_30885</name>
</gene>
<dbReference type="InterPro" id="IPR005017">
    <property type="entry name" value="OMPP1/FadL/TodX"/>
</dbReference>
<evidence type="ECO:0000256" key="3">
    <source>
        <dbReference type="ARBA" id="ARBA00022452"/>
    </source>
</evidence>
<dbReference type="AlphaFoldDB" id="A0A4P7CZ25"/>
<comment type="subcellular location">
    <subcellularLocation>
        <location evidence="1">Cell outer membrane</location>
        <topology evidence="1">Multi-pass membrane protein</topology>
    </subcellularLocation>
</comment>
<evidence type="ECO:0000256" key="2">
    <source>
        <dbReference type="ARBA" id="ARBA00008163"/>
    </source>
</evidence>
<dbReference type="SUPFAM" id="SSF56935">
    <property type="entry name" value="Porins"/>
    <property type="match status" value="1"/>
</dbReference>
<dbReference type="PANTHER" id="PTHR35093:SF8">
    <property type="entry name" value="OUTER MEMBRANE PROTEIN NMB0088-RELATED"/>
    <property type="match status" value="1"/>
</dbReference>
<keyword evidence="5 8" id="KW-0732">Signal</keyword>
<proteinExistence type="inferred from homology"/>
<evidence type="ECO:0000256" key="1">
    <source>
        <dbReference type="ARBA" id="ARBA00004571"/>
    </source>
</evidence>
<dbReference type="RefSeq" id="WP_134756382.1">
    <property type="nucleotide sequence ID" value="NZ_CP038150.1"/>
</dbReference>
<feature type="chain" id="PRO_5020392473" description="Long-chain fatty acid transport protein" evidence="8">
    <location>
        <begin position="24"/>
        <end position="396"/>
    </location>
</feature>
<evidence type="ECO:0000256" key="4">
    <source>
        <dbReference type="ARBA" id="ARBA00022692"/>
    </source>
</evidence>
<evidence type="ECO:0000256" key="5">
    <source>
        <dbReference type="ARBA" id="ARBA00022729"/>
    </source>
</evidence>